<dbReference type="InterPro" id="IPR036388">
    <property type="entry name" value="WH-like_DNA-bd_sf"/>
</dbReference>
<keyword evidence="3" id="KW-0862">Zinc</keyword>
<dbReference type="InterPro" id="IPR043135">
    <property type="entry name" value="Fur_C"/>
</dbReference>
<dbReference type="InterPro" id="IPR002481">
    <property type="entry name" value="FUR"/>
</dbReference>
<evidence type="ECO:0000256" key="6">
    <source>
        <dbReference type="ARBA" id="ARBA00023163"/>
    </source>
</evidence>
<evidence type="ECO:0000313" key="7">
    <source>
        <dbReference type="EMBL" id="MBE4909070.1"/>
    </source>
</evidence>
<dbReference type="Gene3D" id="3.30.1490.190">
    <property type="match status" value="1"/>
</dbReference>
<comment type="caution">
    <text evidence="7">The sequence shown here is derived from an EMBL/GenBank/DDBJ whole genome shotgun (WGS) entry which is preliminary data.</text>
</comment>
<evidence type="ECO:0000256" key="3">
    <source>
        <dbReference type="ARBA" id="ARBA00022833"/>
    </source>
</evidence>
<gene>
    <name evidence="7" type="ORF">IMZ08_13455</name>
</gene>
<dbReference type="PANTHER" id="PTHR33202">
    <property type="entry name" value="ZINC UPTAKE REGULATION PROTEIN"/>
    <property type="match status" value="1"/>
</dbReference>
<dbReference type="Pfam" id="PF01475">
    <property type="entry name" value="FUR"/>
    <property type="match status" value="1"/>
</dbReference>
<evidence type="ECO:0000256" key="5">
    <source>
        <dbReference type="ARBA" id="ARBA00023125"/>
    </source>
</evidence>
<reference evidence="7 8" key="1">
    <citation type="submission" date="2020-10" db="EMBL/GenBank/DDBJ databases">
        <title>Bacillus sp. HD4P25, an endophyte from a halophyte.</title>
        <authorList>
            <person name="Sun J.-Q."/>
        </authorList>
    </citation>
    <scope>NUCLEOTIDE SEQUENCE [LARGE SCALE GENOMIC DNA]</scope>
    <source>
        <strain evidence="7 8">YIM 93174</strain>
    </source>
</reference>
<dbReference type="InterPro" id="IPR036390">
    <property type="entry name" value="WH_DNA-bd_sf"/>
</dbReference>
<dbReference type="SUPFAM" id="SSF46785">
    <property type="entry name" value="Winged helix' DNA-binding domain"/>
    <property type="match status" value="1"/>
</dbReference>
<keyword evidence="6" id="KW-0804">Transcription</keyword>
<evidence type="ECO:0000256" key="2">
    <source>
        <dbReference type="ARBA" id="ARBA00022491"/>
    </source>
</evidence>
<evidence type="ECO:0000256" key="1">
    <source>
        <dbReference type="ARBA" id="ARBA00007957"/>
    </source>
</evidence>
<evidence type="ECO:0000313" key="8">
    <source>
        <dbReference type="Proteomes" id="UP001516662"/>
    </source>
</evidence>
<organism evidence="7 8">
    <name type="scientific">Litchfieldia luteola</name>
    <dbReference type="NCBI Taxonomy" id="682179"/>
    <lineage>
        <taxon>Bacteria</taxon>
        <taxon>Bacillati</taxon>
        <taxon>Bacillota</taxon>
        <taxon>Bacilli</taxon>
        <taxon>Bacillales</taxon>
        <taxon>Bacillaceae</taxon>
        <taxon>Litchfieldia</taxon>
    </lineage>
</organism>
<sequence length="159" mass="18715">MWIGCFSVEDDQYKELIPFLKEDDQYKELIPFLKEHGLRITPQRLIIIKTIMSLKGHPTVDDIHREIPYISVATIYNNIKLFVKLNILKELPYGNGFSKYELHNSNHYHVICETCGAIVDFNYPSLVEIEQIVRKLTNFYIRTHQFEIYGECTVCQADK</sequence>
<dbReference type="Proteomes" id="UP001516662">
    <property type="component" value="Unassembled WGS sequence"/>
</dbReference>
<proteinExistence type="inferred from homology"/>
<comment type="similarity">
    <text evidence="1">Belongs to the Fur family.</text>
</comment>
<keyword evidence="5" id="KW-0238">DNA-binding</keyword>
<evidence type="ECO:0000256" key="4">
    <source>
        <dbReference type="ARBA" id="ARBA00023015"/>
    </source>
</evidence>
<name>A0ABR9QKN9_9BACI</name>
<protein>
    <submittedName>
        <fullName evidence="7">Transcriptional repressor</fullName>
    </submittedName>
</protein>
<keyword evidence="2" id="KW-0678">Repressor</keyword>
<dbReference type="PANTHER" id="PTHR33202:SF8">
    <property type="entry name" value="PEROXIDE-RESPONSIVE REPRESSOR PERR"/>
    <property type="match status" value="1"/>
</dbReference>
<dbReference type="CDD" id="cd07153">
    <property type="entry name" value="Fur_like"/>
    <property type="match status" value="1"/>
</dbReference>
<dbReference type="Gene3D" id="1.10.10.10">
    <property type="entry name" value="Winged helix-like DNA-binding domain superfamily/Winged helix DNA-binding domain"/>
    <property type="match status" value="1"/>
</dbReference>
<keyword evidence="8" id="KW-1185">Reference proteome</keyword>
<keyword evidence="4" id="KW-0805">Transcription regulation</keyword>
<accession>A0ABR9QKN9</accession>
<dbReference type="EMBL" id="JADCLJ010000020">
    <property type="protein sequence ID" value="MBE4909070.1"/>
    <property type="molecule type" value="Genomic_DNA"/>
</dbReference>